<dbReference type="PANTHER" id="PTHR13696">
    <property type="entry name" value="P-LOOP CONTAINING NUCLEOSIDE TRIPHOSPHATE HYDROLASE"/>
    <property type="match status" value="1"/>
</dbReference>
<organism evidence="6 7">
    <name type="scientific">Clostridium butyricum</name>
    <dbReference type="NCBI Taxonomy" id="1492"/>
    <lineage>
        <taxon>Bacteria</taxon>
        <taxon>Bacillati</taxon>
        <taxon>Bacillota</taxon>
        <taxon>Clostridia</taxon>
        <taxon>Eubacteriales</taxon>
        <taxon>Clostridiaceae</taxon>
        <taxon>Clostridium</taxon>
    </lineage>
</organism>
<evidence type="ECO:0000313" key="6">
    <source>
        <dbReference type="EMBL" id="GEQ22637.1"/>
    </source>
</evidence>
<dbReference type="CDD" id="cd02042">
    <property type="entry name" value="ParAB_family"/>
    <property type="match status" value="1"/>
</dbReference>
<comment type="similarity">
    <text evidence="1">Belongs to the ParA family.</text>
</comment>
<accession>A0A512TQS3</accession>
<dbReference type="Pfam" id="PF13614">
    <property type="entry name" value="AAA_31"/>
    <property type="match status" value="1"/>
</dbReference>
<dbReference type="Proteomes" id="UP000321089">
    <property type="component" value="Unassembled WGS sequence"/>
</dbReference>
<comment type="catalytic activity">
    <reaction evidence="2">
        <text>ATP + H2O = ADP + phosphate + H(+)</text>
        <dbReference type="Rhea" id="RHEA:13065"/>
        <dbReference type="ChEBI" id="CHEBI:15377"/>
        <dbReference type="ChEBI" id="CHEBI:15378"/>
        <dbReference type="ChEBI" id="CHEBI:30616"/>
        <dbReference type="ChEBI" id="CHEBI:43474"/>
        <dbReference type="ChEBI" id="CHEBI:456216"/>
    </reaction>
</comment>
<dbReference type="EMBL" id="BKBC01000055">
    <property type="protein sequence ID" value="GEQ22637.1"/>
    <property type="molecule type" value="Genomic_DNA"/>
</dbReference>
<reference evidence="6 7" key="1">
    <citation type="submission" date="2019-07" db="EMBL/GenBank/DDBJ databases">
        <title>Whole genome shotgun sequence of Clostridium butyricum NBRC 3858.</title>
        <authorList>
            <person name="Hosoyama A."/>
            <person name="Uohara A."/>
            <person name="Ohji S."/>
            <person name="Ichikawa N."/>
        </authorList>
    </citation>
    <scope>NUCLEOTIDE SEQUENCE [LARGE SCALE GENOMIC DNA]</scope>
    <source>
        <strain evidence="6 7">NBRC 3858</strain>
    </source>
</reference>
<dbReference type="PANTHER" id="PTHR13696:SF99">
    <property type="entry name" value="COBYRINIC ACID AC-DIAMIDE SYNTHASE"/>
    <property type="match status" value="1"/>
</dbReference>
<dbReference type="InterPro" id="IPR027417">
    <property type="entry name" value="P-loop_NTPase"/>
</dbReference>
<proteinExistence type="inferred from homology"/>
<feature type="domain" description="AAA" evidence="5">
    <location>
        <begin position="4"/>
        <end position="176"/>
    </location>
</feature>
<evidence type="ECO:0000313" key="7">
    <source>
        <dbReference type="Proteomes" id="UP000321089"/>
    </source>
</evidence>
<gene>
    <name evidence="6" type="ORF">CBU02nite_31430</name>
</gene>
<protein>
    <recommendedName>
        <fullName evidence="4">Sporulation initiation inhibitor protein Soj</fullName>
    </recommendedName>
</protein>
<dbReference type="GeneID" id="66348086"/>
<evidence type="ECO:0000256" key="3">
    <source>
        <dbReference type="ARBA" id="ARBA00062323"/>
    </source>
</evidence>
<dbReference type="Gene3D" id="3.40.50.300">
    <property type="entry name" value="P-loop containing nucleotide triphosphate hydrolases"/>
    <property type="match status" value="1"/>
</dbReference>
<sequence>MGIVISILNNKGGVGKSTSTYNLGYELSKMGKKTLIIDLDPQSSLSVYVGLDPLEHYASIENVFRGEMKLEEVIVPTGNENLFMVPSCIEFSTIEMYLMGVMGRETVFDKALENAKKNFDYILIDNSPSLGNTTINSLFASDYAIAPTDASYLSFRALGILNETVKQVQEFNKKLKDVKVLITMYDGRANHSREVAEMLKEKYYVFTDYIKTSTKFKDAVMRFESITQYAGEKFDGSIAYNNVAKEIISW</sequence>
<dbReference type="InterPro" id="IPR050678">
    <property type="entry name" value="DNA_Partitioning_ATPase"/>
</dbReference>
<dbReference type="SUPFAM" id="SSF52540">
    <property type="entry name" value="P-loop containing nucleoside triphosphate hydrolases"/>
    <property type="match status" value="1"/>
</dbReference>
<name>A0A512TQS3_CLOBU</name>
<evidence type="ECO:0000256" key="1">
    <source>
        <dbReference type="ARBA" id="ARBA00006976"/>
    </source>
</evidence>
<evidence type="ECO:0000256" key="4">
    <source>
        <dbReference type="ARBA" id="ARBA00071824"/>
    </source>
</evidence>
<dbReference type="FunFam" id="3.40.50.300:FF:000285">
    <property type="entry name" value="Sporulation initiation inhibitor Soj"/>
    <property type="match status" value="1"/>
</dbReference>
<dbReference type="InterPro" id="IPR025669">
    <property type="entry name" value="AAA_dom"/>
</dbReference>
<evidence type="ECO:0000259" key="5">
    <source>
        <dbReference type="Pfam" id="PF13614"/>
    </source>
</evidence>
<evidence type="ECO:0000256" key="2">
    <source>
        <dbReference type="ARBA" id="ARBA00049360"/>
    </source>
</evidence>
<comment type="subunit">
    <text evidence="3">Dimerizes in the presence of ATP but not ADP; ATP-binding is required for double-stranded (ds)DNA-binding. Interacts with DnaA.</text>
</comment>
<dbReference type="AlphaFoldDB" id="A0A512TQS3"/>
<dbReference type="RefSeq" id="WP_077869050.1">
    <property type="nucleotide sequence ID" value="NZ_BKBC01000055.1"/>
</dbReference>
<comment type="caution">
    <text evidence="6">The sequence shown here is derived from an EMBL/GenBank/DDBJ whole genome shotgun (WGS) entry which is preliminary data.</text>
</comment>